<dbReference type="GO" id="GO:0004150">
    <property type="term" value="F:dihydroneopterin aldolase activity"/>
    <property type="evidence" value="ECO:0007669"/>
    <property type="project" value="UniProtKB-UniRule"/>
</dbReference>
<name>D0LH17_HALO1</name>
<dbReference type="RefSeq" id="WP_012827347.1">
    <property type="nucleotide sequence ID" value="NC_013440.1"/>
</dbReference>
<organism evidence="8 9">
    <name type="scientific">Haliangium ochraceum (strain DSM 14365 / JCM 11303 / SMP-2)</name>
    <dbReference type="NCBI Taxonomy" id="502025"/>
    <lineage>
        <taxon>Bacteria</taxon>
        <taxon>Pseudomonadati</taxon>
        <taxon>Myxococcota</taxon>
        <taxon>Polyangia</taxon>
        <taxon>Haliangiales</taxon>
        <taxon>Kofleriaceae</taxon>
        <taxon>Haliangium</taxon>
    </lineage>
</organism>
<dbReference type="HOGENOM" id="CLU_112632_1_2_7"/>
<dbReference type="GO" id="GO:0046656">
    <property type="term" value="P:folic acid biosynthetic process"/>
    <property type="evidence" value="ECO:0007669"/>
    <property type="project" value="UniProtKB-UniRule"/>
</dbReference>
<dbReference type="GO" id="GO:0046654">
    <property type="term" value="P:tetrahydrofolate biosynthetic process"/>
    <property type="evidence" value="ECO:0007669"/>
    <property type="project" value="UniProtKB-UniRule"/>
</dbReference>
<dbReference type="InterPro" id="IPR043133">
    <property type="entry name" value="GTP-CH-I_C/QueF"/>
</dbReference>
<dbReference type="PANTHER" id="PTHR42844">
    <property type="entry name" value="DIHYDRONEOPTERIN ALDOLASE 1-RELATED"/>
    <property type="match status" value="1"/>
</dbReference>
<dbReference type="Gene3D" id="3.30.1130.10">
    <property type="match status" value="1"/>
</dbReference>
<keyword evidence="9" id="KW-1185">Reference proteome</keyword>
<dbReference type="NCBIfam" id="TIGR00525">
    <property type="entry name" value="folB"/>
    <property type="match status" value="1"/>
</dbReference>
<dbReference type="STRING" id="502025.Hoch_2194"/>
<evidence type="ECO:0000313" key="9">
    <source>
        <dbReference type="Proteomes" id="UP000001880"/>
    </source>
</evidence>
<evidence type="ECO:0000313" key="8">
    <source>
        <dbReference type="EMBL" id="ACY14739.1"/>
    </source>
</evidence>
<keyword evidence="4 6" id="KW-0289">Folate biosynthesis</keyword>
<evidence type="ECO:0000256" key="1">
    <source>
        <dbReference type="ARBA" id="ARBA00001353"/>
    </source>
</evidence>
<dbReference type="SMART" id="SM00905">
    <property type="entry name" value="FolB"/>
    <property type="match status" value="1"/>
</dbReference>
<dbReference type="KEGG" id="hoh:Hoch_2194"/>
<evidence type="ECO:0000256" key="4">
    <source>
        <dbReference type="ARBA" id="ARBA00022909"/>
    </source>
</evidence>
<evidence type="ECO:0000256" key="5">
    <source>
        <dbReference type="ARBA" id="ARBA00023239"/>
    </source>
</evidence>
<dbReference type="Proteomes" id="UP000001880">
    <property type="component" value="Chromosome"/>
</dbReference>
<comment type="catalytic activity">
    <reaction evidence="1 6">
        <text>7,8-dihydroneopterin = 6-hydroxymethyl-7,8-dihydropterin + glycolaldehyde</text>
        <dbReference type="Rhea" id="RHEA:10540"/>
        <dbReference type="ChEBI" id="CHEBI:17001"/>
        <dbReference type="ChEBI" id="CHEBI:17071"/>
        <dbReference type="ChEBI" id="CHEBI:44841"/>
        <dbReference type="EC" id="4.1.2.25"/>
    </reaction>
</comment>
<accession>D0LH17</accession>
<comment type="pathway">
    <text evidence="2 6">Cofactor biosynthesis; tetrahydrofolate biosynthesis; 2-amino-4-hydroxy-6-hydroxymethyl-7,8-dihydropteridine diphosphate from 7,8-dihydroneopterin triphosphate: step 3/4.</text>
</comment>
<proteinExistence type="inferred from homology"/>
<dbReference type="PANTHER" id="PTHR42844:SF1">
    <property type="entry name" value="DIHYDRONEOPTERIN ALDOLASE 1-RELATED"/>
    <property type="match status" value="1"/>
</dbReference>
<protein>
    <recommendedName>
        <fullName evidence="6">7,8-dihydroneopterin aldolase</fullName>
        <ecNumber evidence="6">4.1.2.25</ecNumber>
    </recommendedName>
</protein>
<evidence type="ECO:0000256" key="6">
    <source>
        <dbReference type="RuleBase" id="RU362079"/>
    </source>
</evidence>
<dbReference type="InterPro" id="IPR006156">
    <property type="entry name" value="Dihydroneopterin_aldolase"/>
</dbReference>
<reference evidence="8 9" key="1">
    <citation type="journal article" date="2010" name="Stand. Genomic Sci.">
        <title>Complete genome sequence of Haliangium ochraceum type strain (SMP-2).</title>
        <authorList>
            <consortium name="US DOE Joint Genome Institute (JGI-PGF)"/>
            <person name="Ivanova N."/>
            <person name="Daum C."/>
            <person name="Lang E."/>
            <person name="Abt B."/>
            <person name="Kopitz M."/>
            <person name="Saunders E."/>
            <person name="Lapidus A."/>
            <person name="Lucas S."/>
            <person name="Glavina Del Rio T."/>
            <person name="Nolan M."/>
            <person name="Tice H."/>
            <person name="Copeland A."/>
            <person name="Cheng J.F."/>
            <person name="Chen F."/>
            <person name="Bruce D."/>
            <person name="Goodwin L."/>
            <person name="Pitluck S."/>
            <person name="Mavromatis K."/>
            <person name="Pati A."/>
            <person name="Mikhailova N."/>
            <person name="Chen A."/>
            <person name="Palaniappan K."/>
            <person name="Land M."/>
            <person name="Hauser L."/>
            <person name="Chang Y.J."/>
            <person name="Jeffries C.D."/>
            <person name="Detter J.C."/>
            <person name="Brettin T."/>
            <person name="Rohde M."/>
            <person name="Goker M."/>
            <person name="Bristow J."/>
            <person name="Markowitz V."/>
            <person name="Eisen J.A."/>
            <person name="Hugenholtz P."/>
            <person name="Kyrpides N.C."/>
            <person name="Klenk H.P."/>
        </authorList>
    </citation>
    <scope>NUCLEOTIDE SEQUENCE [LARGE SCALE GENOMIC DNA]</scope>
    <source>
        <strain evidence="9">DSM 14365 / CIP 107738 / JCM 11303 / AJ 13395 / SMP-2</strain>
    </source>
</reference>
<dbReference type="AlphaFoldDB" id="D0LH17"/>
<dbReference type="SUPFAM" id="SSF55620">
    <property type="entry name" value="Tetrahydrobiopterin biosynthesis enzymes-like"/>
    <property type="match status" value="1"/>
</dbReference>
<keyword evidence="5 6" id="KW-0456">Lyase</keyword>
<dbReference type="NCBIfam" id="TIGR00526">
    <property type="entry name" value="folB_dom"/>
    <property type="match status" value="1"/>
</dbReference>
<dbReference type="eggNOG" id="COG1539">
    <property type="taxonomic scope" value="Bacteria"/>
</dbReference>
<comment type="function">
    <text evidence="6">Catalyzes the conversion of 7,8-dihydroneopterin to 6-hydroxymethyl-7,8-dihydropterin.</text>
</comment>
<gene>
    <name evidence="8" type="ordered locus">Hoch_2194</name>
</gene>
<dbReference type="Pfam" id="PF02152">
    <property type="entry name" value="FolB"/>
    <property type="match status" value="1"/>
</dbReference>
<feature type="domain" description="Dihydroneopterin aldolase/epimerase" evidence="7">
    <location>
        <begin position="7"/>
        <end position="119"/>
    </location>
</feature>
<evidence type="ECO:0000259" key="7">
    <source>
        <dbReference type="SMART" id="SM00905"/>
    </source>
</evidence>
<sequence length="123" mass="13453">MQPSDAVFVTGLEFEANHGYTAAERRATRRFRVDIELDCSLHRAAQSDRLGDTIDYRSVCEAILRVGTSSTYRLLEALAGGIVTAIQEIYPQVGVRVELHKLAPPCPGVPASCGVRLCVPPRE</sequence>
<dbReference type="EMBL" id="CP001804">
    <property type="protein sequence ID" value="ACY14739.1"/>
    <property type="molecule type" value="Genomic_DNA"/>
</dbReference>
<comment type="similarity">
    <text evidence="3 6">Belongs to the DHNA family.</text>
</comment>
<evidence type="ECO:0000256" key="2">
    <source>
        <dbReference type="ARBA" id="ARBA00005013"/>
    </source>
</evidence>
<dbReference type="OrthoDB" id="9810587at2"/>
<dbReference type="GO" id="GO:0005737">
    <property type="term" value="C:cytoplasm"/>
    <property type="evidence" value="ECO:0007669"/>
    <property type="project" value="TreeGrafter"/>
</dbReference>
<evidence type="ECO:0000256" key="3">
    <source>
        <dbReference type="ARBA" id="ARBA00005708"/>
    </source>
</evidence>
<dbReference type="EC" id="4.1.2.25" evidence="6"/>
<dbReference type="UniPathway" id="UPA00077">
    <property type="reaction ID" value="UER00154"/>
</dbReference>
<dbReference type="InterPro" id="IPR006157">
    <property type="entry name" value="FolB_dom"/>
</dbReference>